<dbReference type="HOGENOM" id="CLU_115563_0_0_1"/>
<gene>
    <name evidence="2" type="primary">Dwil\GK19263</name>
    <name evidence="2" type="ORF">Dwil_GK19263</name>
</gene>
<feature type="signal peptide" evidence="1">
    <location>
        <begin position="1"/>
        <end position="17"/>
    </location>
</feature>
<dbReference type="OrthoDB" id="7848276at2759"/>
<feature type="chain" id="PRO_5006457956" description="SCP domain-containing protein" evidence="1">
    <location>
        <begin position="18"/>
        <end position="174"/>
    </location>
</feature>
<dbReference type="SMART" id="SM00697">
    <property type="entry name" value="DM8"/>
    <property type="match status" value="1"/>
</dbReference>
<keyword evidence="3" id="KW-1185">Reference proteome</keyword>
<evidence type="ECO:0000313" key="3">
    <source>
        <dbReference type="Proteomes" id="UP000007798"/>
    </source>
</evidence>
<dbReference type="InterPro" id="IPR010512">
    <property type="entry name" value="DUF1091"/>
</dbReference>
<dbReference type="PANTHER" id="PTHR20898">
    <property type="entry name" value="DAEDALUS ON 3-RELATED-RELATED"/>
    <property type="match status" value="1"/>
</dbReference>
<dbReference type="InParanoid" id="B4MM94"/>
<dbReference type="Proteomes" id="UP000007798">
    <property type="component" value="Unassembled WGS sequence"/>
</dbReference>
<organism evidence="2 3">
    <name type="scientific">Drosophila willistoni</name>
    <name type="common">Fruit fly</name>
    <dbReference type="NCBI Taxonomy" id="7260"/>
    <lineage>
        <taxon>Eukaryota</taxon>
        <taxon>Metazoa</taxon>
        <taxon>Ecdysozoa</taxon>
        <taxon>Arthropoda</taxon>
        <taxon>Hexapoda</taxon>
        <taxon>Insecta</taxon>
        <taxon>Pterygota</taxon>
        <taxon>Neoptera</taxon>
        <taxon>Endopterygota</taxon>
        <taxon>Diptera</taxon>
        <taxon>Brachycera</taxon>
        <taxon>Muscomorpha</taxon>
        <taxon>Ephydroidea</taxon>
        <taxon>Drosophilidae</taxon>
        <taxon>Drosophila</taxon>
        <taxon>Sophophora</taxon>
    </lineage>
</organism>
<reference evidence="2 3" key="1">
    <citation type="journal article" date="2007" name="Nature">
        <title>Evolution of genes and genomes on the Drosophila phylogeny.</title>
        <authorList>
            <consortium name="Drosophila 12 Genomes Consortium"/>
            <person name="Clark A.G."/>
            <person name="Eisen M.B."/>
            <person name="Smith D.R."/>
            <person name="Bergman C.M."/>
            <person name="Oliver B."/>
            <person name="Markow T.A."/>
            <person name="Kaufman T.C."/>
            <person name="Kellis M."/>
            <person name="Gelbart W."/>
            <person name="Iyer V.N."/>
            <person name="Pollard D.A."/>
            <person name="Sackton T.B."/>
            <person name="Larracuente A.M."/>
            <person name="Singh N.D."/>
            <person name="Abad J.P."/>
            <person name="Abt D.N."/>
            <person name="Adryan B."/>
            <person name="Aguade M."/>
            <person name="Akashi H."/>
            <person name="Anderson W.W."/>
            <person name="Aquadro C.F."/>
            <person name="Ardell D.H."/>
            <person name="Arguello R."/>
            <person name="Artieri C.G."/>
            <person name="Barbash D.A."/>
            <person name="Barker D."/>
            <person name="Barsanti P."/>
            <person name="Batterham P."/>
            <person name="Batzoglou S."/>
            <person name="Begun D."/>
            <person name="Bhutkar A."/>
            <person name="Blanco E."/>
            <person name="Bosak S.A."/>
            <person name="Bradley R.K."/>
            <person name="Brand A.D."/>
            <person name="Brent M.R."/>
            <person name="Brooks A.N."/>
            <person name="Brown R.H."/>
            <person name="Butlin R.K."/>
            <person name="Caggese C."/>
            <person name="Calvi B.R."/>
            <person name="Bernardo de Carvalho A."/>
            <person name="Caspi A."/>
            <person name="Castrezana S."/>
            <person name="Celniker S.E."/>
            <person name="Chang J.L."/>
            <person name="Chapple C."/>
            <person name="Chatterji S."/>
            <person name="Chinwalla A."/>
            <person name="Civetta A."/>
            <person name="Clifton S.W."/>
            <person name="Comeron J.M."/>
            <person name="Costello J.C."/>
            <person name="Coyne J.A."/>
            <person name="Daub J."/>
            <person name="David R.G."/>
            <person name="Delcher A.L."/>
            <person name="Delehaunty K."/>
            <person name="Do C.B."/>
            <person name="Ebling H."/>
            <person name="Edwards K."/>
            <person name="Eickbush T."/>
            <person name="Evans J.D."/>
            <person name="Filipski A."/>
            <person name="Findeiss S."/>
            <person name="Freyhult E."/>
            <person name="Fulton L."/>
            <person name="Fulton R."/>
            <person name="Garcia A.C."/>
            <person name="Gardiner A."/>
            <person name="Garfield D.A."/>
            <person name="Garvin B.E."/>
            <person name="Gibson G."/>
            <person name="Gilbert D."/>
            <person name="Gnerre S."/>
            <person name="Godfrey J."/>
            <person name="Good R."/>
            <person name="Gotea V."/>
            <person name="Gravely B."/>
            <person name="Greenberg A.J."/>
            <person name="Griffiths-Jones S."/>
            <person name="Gross S."/>
            <person name="Guigo R."/>
            <person name="Gustafson E.A."/>
            <person name="Haerty W."/>
            <person name="Hahn M.W."/>
            <person name="Halligan D.L."/>
            <person name="Halpern A.L."/>
            <person name="Halter G.M."/>
            <person name="Han M.V."/>
            <person name="Heger A."/>
            <person name="Hillier L."/>
            <person name="Hinrichs A.S."/>
            <person name="Holmes I."/>
            <person name="Hoskins R.A."/>
            <person name="Hubisz M.J."/>
            <person name="Hultmark D."/>
            <person name="Huntley M.A."/>
            <person name="Jaffe D.B."/>
            <person name="Jagadeeshan S."/>
            <person name="Jeck W.R."/>
            <person name="Johnson J."/>
            <person name="Jones C.D."/>
            <person name="Jordan W.C."/>
            <person name="Karpen G.H."/>
            <person name="Kataoka E."/>
            <person name="Keightley P.D."/>
            <person name="Kheradpour P."/>
            <person name="Kirkness E.F."/>
            <person name="Koerich L.B."/>
            <person name="Kristiansen K."/>
            <person name="Kudrna D."/>
            <person name="Kulathinal R.J."/>
            <person name="Kumar S."/>
            <person name="Kwok R."/>
            <person name="Lander E."/>
            <person name="Langley C.H."/>
            <person name="Lapoint R."/>
            <person name="Lazzaro B.P."/>
            <person name="Lee S.J."/>
            <person name="Levesque L."/>
            <person name="Li R."/>
            <person name="Lin C.F."/>
            <person name="Lin M.F."/>
            <person name="Lindblad-Toh K."/>
            <person name="Llopart A."/>
            <person name="Long M."/>
            <person name="Low L."/>
            <person name="Lozovsky E."/>
            <person name="Lu J."/>
            <person name="Luo M."/>
            <person name="Machado C.A."/>
            <person name="Makalowski W."/>
            <person name="Marzo M."/>
            <person name="Matsuda M."/>
            <person name="Matzkin L."/>
            <person name="McAllister B."/>
            <person name="McBride C.S."/>
            <person name="McKernan B."/>
            <person name="McKernan K."/>
            <person name="Mendez-Lago M."/>
            <person name="Minx P."/>
            <person name="Mollenhauer M.U."/>
            <person name="Montooth K."/>
            <person name="Mount S.M."/>
            <person name="Mu X."/>
            <person name="Myers E."/>
            <person name="Negre B."/>
            <person name="Newfeld S."/>
            <person name="Nielsen R."/>
            <person name="Noor M.A."/>
            <person name="O'Grady P."/>
            <person name="Pachter L."/>
            <person name="Papaceit M."/>
            <person name="Parisi M.J."/>
            <person name="Parisi M."/>
            <person name="Parts L."/>
            <person name="Pedersen J.S."/>
            <person name="Pesole G."/>
            <person name="Phillippy A.M."/>
            <person name="Ponting C.P."/>
            <person name="Pop M."/>
            <person name="Porcelli D."/>
            <person name="Powell J.R."/>
            <person name="Prohaska S."/>
            <person name="Pruitt K."/>
            <person name="Puig M."/>
            <person name="Quesneville H."/>
            <person name="Ram K.R."/>
            <person name="Rand D."/>
            <person name="Rasmussen M.D."/>
            <person name="Reed L.K."/>
            <person name="Reenan R."/>
            <person name="Reily A."/>
            <person name="Remington K.A."/>
            <person name="Rieger T.T."/>
            <person name="Ritchie M.G."/>
            <person name="Robin C."/>
            <person name="Rogers Y.H."/>
            <person name="Rohde C."/>
            <person name="Rozas J."/>
            <person name="Rubenfield M.J."/>
            <person name="Ruiz A."/>
            <person name="Russo S."/>
            <person name="Salzberg S.L."/>
            <person name="Sanchez-Gracia A."/>
            <person name="Saranga D.J."/>
            <person name="Sato H."/>
            <person name="Schaeffer S.W."/>
            <person name="Schatz M.C."/>
            <person name="Schlenke T."/>
            <person name="Schwartz R."/>
            <person name="Segarra C."/>
            <person name="Singh R.S."/>
            <person name="Sirot L."/>
            <person name="Sirota M."/>
            <person name="Sisneros N.B."/>
            <person name="Smith C.D."/>
            <person name="Smith T.F."/>
            <person name="Spieth J."/>
            <person name="Stage D.E."/>
            <person name="Stark A."/>
            <person name="Stephan W."/>
            <person name="Strausberg R.L."/>
            <person name="Strempel S."/>
            <person name="Sturgill D."/>
            <person name="Sutton G."/>
            <person name="Sutton G.G."/>
            <person name="Tao W."/>
            <person name="Teichmann S."/>
            <person name="Tobari Y.N."/>
            <person name="Tomimura Y."/>
            <person name="Tsolas J.M."/>
            <person name="Valente V.L."/>
            <person name="Venter E."/>
            <person name="Venter J.C."/>
            <person name="Vicario S."/>
            <person name="Vieira F.G."/>
            <person name="Vilella A.J."/>
            <person name="Villasante A."/>
            <person name="Walenz B."/>
            <person name="Wang J."/>
            <person name="Wasserman M."/>
            <person name="Watts T."/>
            <person name="Wilson D."/>
            <person name="Wilson R.K."/>
            <person name="Wing R.A."/>
            <person name="Wolfner M.F."/>
            <person name="Wong A."/>
            <person name="Wong G.K."/>
            <person name="Wu C.I."/>
            <person name="Wu G."/>
            <person name="Yamamoto D."/>
            <person name="Yang H.P."/>
            <person name="Yang S.P."/>
            <person name="Yorke J.A."/>
            <person name="Yoshida K."/>
            <person name="Zdobnov E."/>
            <person name="Zhang P."/>
            <person name="Zhang Y."/>
            <person name="Zimin A.V."/>
            <person name="Baldwin J."/>
            <person name="Abdouelleil A."/>
            <person name="Abdulkadir J."/>
            <person name="Abebe A."/>
            <person name="Abera B."/>
            <person name="Abreu J."/>
            <person name="Acer S.C."/>
            <person name="Aftuck L."/>
            <person name="Alexander A."/>
            <person name="An P."/>
            <person name="Anderson E."/>
            <person name="Anderson S."/>
            <person name="Arachi H."/>
            <person name="Azer M."/>
            <person name="Bachantsang P."/>
            <person name="Barry A."/>
            <person name="Bayul T."/>
            <person name="Berlin A."/>
            <person name="Bessette D."/>
            <person name="Bloom T."/>
            <person name="Blye J."/>
            <person name="Boguslavskiy L."/>
            <person name="Bonnet C."/>
            <person name="Boukhgalter B."/>
            <person name="Bourzgui I."/>
            <person name="Brown A."/>
            <person name="Cahill P."/>
            <person name="Channer S."/>
            <person name="Cheshatsang Y."/>
            <person name="Chuda L."/>
            <person name="Citroen M."/>
            <person name="Collymore A."/>
            <person name="Cooke P."/>
            <person name="Costello M."/>
            <person name="D'Aco K."/>
            <person name="Daza R."/>
            <person name="De Haan G."/>
            <person name="DeGray S."/>
            <person name="DeMaso C."/>
            <person name="Dhargay N."/>
            <person name="Dooley K."/>
            <person name="Dooley E."/>
            <person name="Doricent M."/>
            <person name="Dorje P."/>
            <person name="Dorjee K."/>
            <person name="Dupes A."/>
            <person name="Elong R."/>
            <person name="Falk J."/>
            <person name="Farina A."/>
            <person name="Faro S."/>
            <person name="Ferguson D."/>
            <person name="Fisher S."/>
            <person name="Foley C.D."/>
            <person name="Franke A."/>
            <person name="Friedrich D."/>
            <person name="Gadbois L."/>
            <person name="Gearin G."/>
            <person name="Gearin C.R."/>
            <person name="Giannoukos G."/>
            <person name="Goode T."/>
            <person name="Graham J."/>
            <person name="Grandbois E."/>
            <person name="Grewal S."/>
            <person name="Gyaltsen K."/>
            <person name="Hafez N."/>
            <person name="Hagos B."/>
            <person name="Hall J."/>
            <person name="Henson C."/>
            <person name="Hollinger A."/>
            <person name="Honan T."/>
            <person name="Huard M.D."/>
            <person name="Hughes L."/>
            <person name="Hurhula B."/>
            <person name="Husby M.E."/>
            <person name="Kamat A."/>
            <person name="Kanga B."/>
            <person name="Kashin S."/>
            <person name="Khazanovich D."/>
            <person name="Kisner P."/>
            <person name="Lance K."/>
            <person name="Lara M."/>
            <person name="Lee W."/>
            <person name="Lennon N."/>
            <person name="Letendre F."/>
            <person name="LeVine R."/>
            <person name="Lipovsky A."/>
            <person name="Liu X."/>
            <person name="Liu J."/>
            <person name="Liu S."/>
            <person name="Lokyitsang T."/>
            <person name="Lokyitsang Y."/>
            <person name="Lubonja R."/>
            <person name="Lui A."/>
            <person name="MacDonald P."/>
            <person name="Magnisalis V."/>
            <person name="Maru K."/>
            <person name="Matthews C."/>
            <person name="McCusker W."/>
            <person name="McDonough S."/>
            <person name="Mehta T."/>
            <person name="Meldrim J."/>
            <person name="Meneus L."/>
            <person name="Mihai O."/>
            <person name="Mihalev A."/>
            <person name="Mihova T."/>
            <person name="Mittelman R."/>
            <person name="Mlenga V."/>
            <person name="Montmayeur A."/>
            <person name="Mulrain L."/>
            <person name="Navidi A."/>
            <person name="Naylor J."/>
            <person name="Negash T."/>
            <person name="Nguyen T."/>
            <person name="Nguyen N."/>
            <person name="Nicol R."/>
            <person name="Norbu C."/>
            <person name="Norbu N."/>
            <person name="Novod N."/>
            <person name="O'Neill B."/>
            <person name="Osman S."/>
            <person name="Markiewicz E."/>
            <person name="Oyono O.L."/>
            <person name="Patti C."/>
            <person name="Phunkhang P."/>
            <person name="Pierre F."/>
            <person name="Priest M."/>
            <person name="Raghuraman S."/>
            <person name="Rege F."/>
            <person name="Reyes R."/>
            <person name="Rise C."/>
            <person name="Rogov P."/>
            <person name="Ross K."/>
            <person name="Ryan E."/>
            <person name="Settipalli S."/>
            <person name="Shea T."/>
            <person name="Sherpa N."/>
            <person name="Shi L."/>
            <person name="Shih D."/>
            <person name="Sparrow T."/>
            <person name="Spaulding J."/>
            <person name="Stalker J."/>
            <person name="Stange-Thomann N."/>
            <person name="Stavropoulos S."/>
            <person name="Stone C."/>
            <person name="Strader C."/>
            <person name="Tesfaye S."/>
            <person name="Thomson T."/>
            <person name="Thoulutsang Y."/>
            <person name="Thoulutsang D."/>
            <person name="Topham K."/>
            <person name="Topping I."/>
            <person name="Tsamla T."/>
            <person name="Vassiliev H."/>
            <person name="Vo A."/>
            <person name="Wangchuk T."/>
            <person name="Wangdi T."/>
            <person name="Weiand M."/>
            <person name="Wilkinson J."/>
            <person name="Wilson A."/>
            <person name="Yadav S."/>
            <person name="Young G."/>
            <person name="Yu Q."/>
            <person name="Zembek L."/>
            <person name="Zhong D."/>
            <person name="Zimmer A."/>
            <person name="Zwirko Z."/>
            <person name="Jaffe D.B."/>
            <person name="Alvarez P."/>
            <person name="Brockman W."/>
            <person name="Butler J."/>
            <person name="Chin C."/>
            <person name="Gnerre S."/>
            <person name="Grabherr M."/>
            <person name="Kleber M."/>
            <person name="Mauceli E."/>
            <person name="MacCallum I."/>
        </authorList>
    </citation>
    <scope>NUCLEOTIDE SEQUENCE [LARGE SCALE GENOMIC DNA]</scope>
    <source>
        <strain evidence="3">Tucson 14030-0811.24</strain>
    </source>
</reference>
<evidence type="ECO:0000256" key="1">
    <source>
        <dbReference type="SAM" id="SignalP"/>
    </source>
</evidence>
<dbReference type="Pfam" id="PF06477">
    <property type="entry name" value="DUF1091"/>
    <property type="match status" value="1"/>
</dbReference>
<evidence type="ECO:0008006" key="4">
    <source>
        <dbReference type="Google" id="ProtNLM"/>
    </source>
</evidence>
<evidence type="ECO:0000313" key="2">
    <source>
        <dbReference type="EMBL" id="EDW73239.2"/>
    </source>
</evidence>
<dbReference type="EMBL" id="CH963847">
    <property type="protein sequence ID" value="EDW73239.2"/>
    <property type="molecule type" value="Genomic_DNA"/>
</dbReference>
<protein>
    <recommendedName>
        <fullName evidence="4">SCP domain-containing protein</fullName>
    </recommendedName>
</protein>
<dbReference type="eggNOG" id="ENOG502T91H">
    <property type="taxonomic scope" value="Eukaryota"/>
</dbReference>
<proteinExistence type="predicted"/>
<dbReference type="AlphaFoldDB" id="B4MM94"/>
<accession>B4MM94</accession>
<sequence length="174" mass="20598">MLKFICLLLIICHCTLAERKVTFLSTNVIFNPKYFKNYTLYIINNTMNMDMYLNRQIQRGFKAHIDYQLRLANAKNFQTVFSHNTDVCAIVTSVRDSLFKSWFLDMSKHGNFMYSCPVEIGHYYMRNWRMGGSMTHRFLMPGEYRGKAFFFYGKYKAKSYDECLVLTIDAILTN</sequence>
<keyword evidence="1" id="KW-0732">Signal</keyword>
<dbReference type="PANTHER" id="PTHR20898:SF0">
    <property type="entry name" value="DAEDALUS ON 3-RELATED"/>
    <property type="match status" value="1"/>
</dbReference>
<name>B4MM94_DROWI</name>